<dbReference type="SUPFAM" id="SSF56112">
    <property type="entry name" value="Protein kinase-like (PK-like)"/>
    <property type="match status" value="1"/>
</dbReference>
<dbReference type="OrthoDB" id="10267950at2759"/>
<evidence type="ECO:0000259" key="2">
    <source>
        <dbReference type="Pfam" id="PF09830"/>
    </source>
</evidence>
<dbReference type="PANTHER" id="PTHR38420">
    <property type="entry name" value="AP-4-A PHOSPHORYLASE II"/>
    <property type="match status" value="1"/>
</dbReference>
<dbReference type="Pfam" id="PF01636">
    <property type="entry name" value="APH"/>
    <property type="match status" value="1"/>
</dbReference>
<evidence type="ECO:0008006" key="6">
    <source>
        <dbReference type="Google" id="ProtNLM"/>
    </source>
</evidence>
<dbReference type="STRING" id="5539.A0A3E2HF73"/>
<dbReference type="GO" id="GO:0003877">
    <property type="term" value="F:ATP:ADP adenylyltransferase activity"/>
    <property type="evidence" value="ECO:0007669"/>
    <property type="project" value="InterPro"/>
</dbReference>
<dbReference type="SUPFAM" id="SSF54197">
    <property type="entry name" value="HIT-like"/>
    <property type="match status" value="1"/>
</dbReference>
<evidence type="ECO:0000313" key="4">
    <source>
        <dbReference type="EMBL" id="RFU31802.1"/>
    </source>
</evidence>
<dbReference type="GO" id="GO:0005524">
    <property type="term" value="F:ATP binding"/>
    <property type="evidence" value="ECO:0007669"/>
    <property type="project" value="InterPro"/>
</dbReference>
<dbReference type="Gene3D" id="1.10.510.10">
    <property type="entry name" value="Transferase(Phosphotransferase) domain 1"/>
    <property type="match status" value="1"/>
</dbReference>
<proteinExistence type="predicted"/>
<gene>
    <name evidence="4" type="ORF">B7463_g4532</name>
</gene>
<feature type="non-terminal residue" evidence="4">
    <location>
        <position position="614"/>
    </location>
</feature>
<dbReference type="Pfam" id="PF19327">
    <property type="entry name" value="Ap4A_phos_N"/>
    <property type="match status" value="1"/>
</dbReference>
<dbReference type="InterPro" id="IPR043171">
    <property type="entry name" value="Ap4A_phos1/2-like"/>
</dbReference>
<organism evidence="4 5">
    <name type="scientific">Scytalidium lignicola</name>
    <name type="common">Hyphomycete</name>
    <dbReference type="NCBI Taxonomy" id="5539"/>
    <lineage>
        <taxon>Eukaryota</taxon>
        <taxon>Fungi</taxon>
        <taxon>Dikarya</taxon>
        <taxon>Ascomycota</taxon>
        <taxon>Pezizomycotina</taxon>
        <taxon>Leotiomycetes</taxon>
        <taxon>Leotiomycetes incertae sedis</taxon>
        <taxon>Scytalidium</taxon>
    </lineage>
</organism>
<reference evidence="4 5" key="1">
    <citation type="submission" date="2018-05" db="EMBL/GenBank/DDBJ databases">
        <title>Draft genome sequence of Scytalidium lignicola DSM 105466, a ubiquitous saprotrophic fungus.</title>
        <authorList>
            <person name="Buettner E."/>
            <person name="Gebauer A.M."/>
            <person name="Hofrichter M."/>
            <person name="Liers C."/>
            <person name="Kellner H."/>
        </authorList>
    </citation>
    <scope>NUCLEOTIDE SEQUENCE [LARGE SCALE GENOMIC DNA]</scope>
    <source>
        <strain evidence="4 5">DSM 105466</strain>
    </source>
</reference>
<dbReference type="InterPro" id="IPR009163">
    <property type="entry name" value="Ap4A_phos1/2"/>
</dbReference>
<dbReference type="InterPro" id="IPR036265">
    <property type="entry name" value="HIT-like_sf"/>
</dbReference>
<dbReference type="Gene3D" id="3.30.428.70">
    <property type="match status" value="1"/>
</dbReference>
<name>A0A3E2HF73_SCYLI</name>
<feature type="domain" description="Ap4A phosphorylase 1/2 N-terminal" evidence="3">
    <location>
        <begin position="298"/>
        <end position="450"/>
    </location>
</feature>
<dbReference type="AlphaFoldDB" id="A0A3E2HF73"/>
<evidence type="ECO:0000259" key="1">
    <source>
        <dbReference type="Pfam" id="PF01636"/>
    </source>
</evidence>
<evidence type="ECO:0000259" key="3">
    <source>
        <dbReference type="Pfam" id="PF19327"/>
    </source>
</evidence>
<accession>A0A3E2HF73</accession>
<comment type="caution">
    <text evidence="4">The sequence shown here is derived from an EMBL/GenBank/DDBJ whole genome shotgun (WGS) entry which is preliminary data.</text>
</comment>
<evidence type="ECO:0000313" key="5">
    <source>
        <dbReference type="Proteomes" id="UP000258309"/>
    </source>
</evidence>
<keyword evidence="5" id="KW-1185">Reference proteome</keyword>
<feature type="domain" description="Aminoglycoside phosphotransferase" evidence="1">
    <location>
        <begin position="84"/>
        <end position="271"/>
    </location>
</feature>
<protein>
    <recommendedName>
        <fullName evidence="6">Aminoglycoside phosphotransferase domain-containing protein</fullName>
    </recommendedName>
</protein>
<dbReference type="InterPro" id="IPR011009">
    <property type="entry name" value="Kinase-like_dom_sf"/>
</dbReference>
<dbReference type="PANTHER" id="PTHR38420:SF3">
    <property type="entry name" value="5',5'''-P-1,P-4-TETRAPHOSPHATE PHOSPHORYLASE 2"/>
    <property type="match status" value="1"/>
</dbReference>
<dbReference type="InterPro" id="IPR045759">
    <property type="entry name" value="Ap4A_phos1/2_N"/>
</dbReference>
<dbReference type="CDD" id="cd05120">
    <property type="entry name" value="APH_ChoK_like"/>
    <property type="match status" value="1"/>
</dbReference>
<dbReference type="EMBL" id="NCSJ02000068">
    <property type="protein sequence ID" value="RFU31802.1"/>
    <property type="molecule type" value="Genomic_DNA"/>
</dbReference>
<dbReference type="InterPro" id="IPR002575">
    <property type="entry name" value="Aminoglycoside_PTrfase"/>
</dbReference>
<dbReference type="InterPro" id="IPR019200">
    <property type="entry name" value="ATP_adenylylTrfase_C"/>
</dbReference>
<dbReference type="Proteomes" id="UP000258309">
    <property type="component" value="Unassembled WGS sequence"/>
</dbReference>
<feature type="non-terminal residue" evidence="4">
    <location>
        <position position="1"/>
    </location>
</feature>
<feature type="domain" description="ATP adenylyltransferase C-terminal" evidence="2">
    <location>
        <begin position="474"/>
        <end position="605"/>
    </location>
</feature>
<dbReference type="GO" id="GO:0009117">
    <property type="term" value="P:nucleotide metabolic process"/>
    <property type="evidence" value="ECO:0007669"/>
    <property type="project" value="InterPro"/>
</dbReference>
<sequence length="614" mass="69043">MSQSLTITPQQLPEAKDNVEFLDSSFFKFGASSRQLPTPAEVRAQSVGPKDKPVPVIFDHLNLLVKFGHRVTIAEAQCLWIIRRVLGDAVPVPELYGWKVDGSEVFIYMEYIQGQELRCRWDSLSISEKTDICNQLKRMITTLHQVHQPPSDQFIGSINRQSPLDYVFALMPAAGPFPSVKKFNDWLAWLPGRFLPDHIKYEDPWRPLLPDTGRITLTHGDLHQGNILISLTNPPQVIAIIDWGQAGWYPDYWEYCKAAYTSWYSGEWRNRWIPLFLAPRLEEHEAFSEYTMAIGAGLPNLVHDKFYKARNDGSLTYYPTQVSILCCDNLTFQLRYSPALAQKPKANKQDPTKKPFNPFLNPSPRLHVTELSATHYVVLNKFAVVPEHFIVATKEFKPQTDLLEEDDLGAAYACLAAYHAEGKELFGFFNSGQHSGASQPHRHIQFLPVDSMFEGLKSDEWKPLIDRLAIDPKPDLPFLYFSSPIPKDATPNIIHKAYLKMHDQACHAMRQLSHNAGGDLDRTTVVAGPSPISYNLGFTNKAIVLCPRAAEGLKISSESGELLGPVALNGTVLAGTLLVKSDAEWSTLQNDEKKLKDILSAIGIPQNHPVQHSL</sequence>
<dbReference type="Pfam" id="PF09830">
    <property type="entry name" value="ATP_transf"/>
    <property type="match status" value="1"/>
</dbReference>